<sequence>MKPKFKFKKDTRDKLWADLELSIQKRATKKDPKFIPKGSWKKFVRNQDGFKVFRVNGEWVRNNLSIIFGHGGHGFVHEFIPLNEIWIDTHHEDCKCKNVRKDRKMSKQYTDSTTLHEITECQEMKKGAIFHHAHQTALQKEISAGIIPDPYTEMN</sequence>
<evidence type="ECO:0000313" key="1">
    <source>
        <dbReference type="EMBL" id="KKS23602.1"/>
    </source>
</evidence>
<accession>A0A0G0XGS0</accession>
<dbReference type="AlphaFoldDB" id="A0A0G0XGS0"/>
<proteinExistence type="predicted"/>
<dbReference type="Proteomes" id="UP000033856">
    <property type="component" value="Unassembled WGS sequence"/>
</dbReference>
<dbReference type="EMBL" id="LCCD01000046">
    <property type="protein sequence ID" value="KKS23602.1"/>
    <property type="molecule type" value="Genomic_DNA"/>
</dbReference>
<organism evidence="1 2">
    <name type="scientific">Candidatus Jorgensenbacteria bacterium GW2011_GWF2_41_8</name>
    <dbReference type="NCBI Taxonomy" id="1618667"/>
    <lineage>
        <taxon>Bacteria</taxon>
        <taxon>Candidatus Joergenseniibacteriota</taxon>
    </lineage>
</organism>
<name>A0A0G0XGS0_9BACT</name>
<protein>
    <submittedName>
        <fullName evidence="1">Uncharacterized protein</fullName>
    </submittedName>
</protein>
<reference evidence="1 2" key="1">
    <citation type="journal article" date="2015" name="Nature">
        <title>rRNA introns, odd ribosomes, and small enigmatic genomes across a large radiation of phyla.</title>
        <authorList>
            <person name="Brown C.T."/>
            <person name="Hug L.A."/>
            <person name="Thomas B.C."/>
            <person name="Sharon I."/>
            <person name="Castelle C.J."/>
            <person name="Singh A."/>
            <person name="Wilkins M.J."/>
            <person name="Williams K.H."/>
            <person name="Banfield J.F."/>
        </authorList>
    </citation>
    <scope>NUCLEOTIDE SEQUENCE [LARGE SCALE GENOMIC DNA]</scope>
</reference>
<gene>
    <name evidence="1" type="ORF">UU83_C0046G0012</name>
</gene>
<evidence type="ECO:0000313" key="2">
    <source>
        <dbReference type="Proteomes" id="UP000033856"/>
    </source>
</evidence>
<comment type="caution">
    <text evidence="1">The sequence shown here is derived from an EMBL/GenBank/DDBJ whole genome shotgun (WGS) entry which is preliminary data.</text>
</comment>